<feature type="transmembrane region" description="Helical" evidence="6">
    <location>
        <begin position="203"/>
        <end position="226"/>
    </location>
</feature>
<dbReference type="InterPro" id="IPR050375">
    <property type="entry name" value="MFS_TsgA-like"/>
</dbReference>
<dbReference type="InterPro" id="IPR005275">
    <property type="entry name" value="Lfuc_symporter_FucP"/>
</dbReference>
<dbReference type="InterPro" id="IPR036259">
    <property type="entry name" value="MFS_trans_sf"/>
</dbReference>
<evidence type="ECO:0000256" key="6">
    <source>
        <dbReference type="SAM" id="Phobius"/>
    </source>
</evidence>
<keyword evidence="4 6" id="KW-1133">Transmembrane helix</keyword>
<evidence type="ECO:0000256" key="5">
    <source>
        <dbReference type="ARBA" id="ARBA00023136"/>
    </source>
</evidence>
<dbReference type="PANTHER" id="PTHR43702">
    <property type="entry name" value="L-FUCOSE-PROTON SYMPORTER"/>
    <property type="match status" value="1"/>
</dbReference>
<feature type="transmembrane region" description="Helical" evidence="6">
    <location>
        <begin position="150"/>
        <end position="168"/>
    </location>
</feature>
<keyword evidence="2" id="KW-1003">Cell membrane</keyword>
<keyword evidence="8" id="KW-1185">Reference proteome</keyword>
<dbReference type="Pfam" id="PF07690">
    <property type="entry name" value="MFS_1"/>
    <property type="match status" value="1"/>
</dbReference>
<evidence type="ECO:0000256" key="2">
    <source>
        <dbReference type="ARBA" id="ARBA00022475"/>
    </source>
</evidence>
<dbReference type="OrthoDB" id="9795150at2"/>
<dbReference type="AlphaFoldDB" id="A0A518D8W6"/>
<accession>A0A518D8W6</accession>
<dbReference type="NCBIfam" id="TIGR00885">
    <property type="entry name" value="fucP"/>
    <property type="match status" value="1"/>
</dbReference>
<dbReference type="CDD" id="cd17394">
    <property type="entry name" value="MFS_FucP_like"/>
    <property type="match status" value="1"/>
</dbReference>
<organism evidence="7 8">
    <name type="scientific">Pirellulimonas nuda</name>
    <dbReference type="NCBI Taxonomy" id="2528009"/>
    <lineage>
        <taxon>Bacteria</taxon>
        <taxon>Pseudomonadati</taxon>
        <taxon>Planctomycetota</taxon>
        <taxon>Planctomycetia</taxon>
        <taxon>Pirellulales</taxon>
        <taxon>Lacipirellulaceae</taxon>
        <taxon>Pirellulimonas</taxon>
    </lineage>
</organism>
<evidence type="ECO:0000256" key="4">
    <source>
        <dbReference type="ARBA" id="ARBA00022989"/>
    </source>
</evidence>
<feature type="transmembrane region" description="Helical" evidence="6">
    <location>
        <begin position="255"/>
        <end position="276"/>
    </location>
</feature>
<comment type="subcellular location">
    <subcellularLocation>
        <location evidence="1">Cell inner membrane</location>
        <topology evidence="1">Multi-pass membrane protein</topology>
    </subcellularLocation>
</comment>
<dbReference type="RefSeq" id="WP_145282203.1">
    <property type="nucleotide sequence ID" value="NZ_CP036291.1"/>
</dbReference>
<dbReference type="GO" id="GO:0015535">
    <property type="term" value="F:fucose:proton symporter activity"/>
    <property type="evidence" value="ECO:0007669"/>
    <property type="project" value="InterPro"/>
</dbReference>
<dbReference type="Proteomes" id="UP000317429">
    <property type="component" value="Chromosome"/>
</dbReference>
<dbReference type="SUPFAM" id="SSF103473">
    <property type="entry name" value="MFS general substrate transporter"/>
    <property type="match status" value="1"/>
</dbReference>
<dbReference type="KEGG" id="pnd:Pla175_12570"/>
<evidence type="ECO:0000256" key="1">
    <source>
        <dbReference type="ARBA" id="ARBA00004429"/>
    </source>
</evidence>
<dbReference type="GO" id="GO:0005886">
    <property type="term" value="C:plasma membrane"/>
    <property type="evidence" value="ECO:0007669"/>
    <property type="project" value="UniProtKB-SubCell"/>
</dbReference>
<dbReference type="PANTHER" id="PTHR43702:SF11">
    <property type="entry name" value="L-FUCOSE-PROTON SYMPORTER"/>
    <property type="match status" value="1"/>
</dbReference>
<name>A0A518D8W6_9BACT</name>
<dbReference type="Gene3D" id="1.20.1250.20">
    <property type="entry name" value="MFS general substrate transporter like domains"/>
    <property type="match status" value="2"/>
</dbReference>
<feature type="transmembrane region" description="Helical" evidence="6">
    <location>
        <begin position="416"/>
        <end position="434"/>
    </location>
</feature>
<keyword evidence="5 6" id="KW-0472">Membrane</keyword>
<evidence type="ECO:0000313" key="7">
    <source>
        <dbReference type="EMBL" id="QDU87890.1"/>
    </source>
</evidence>
<proteinExistence type="predicted"/>
<dbReference type="EMBL" id="CP036291">
    <property type="protein sequence ID" value="QDU87890.1"/>
    <property type="molecule type" value="Genomic_DNA"/>
</dbReference>
<keyword evidence="3 6" id="KW-0812">Transmembrane</keyword>
<reference evidence="7 8" key="1">
    <citation type="submission" date="2019-02" db="EMBL/GenBank/DDBJ databases">
        <title>Deep-cultivation of Planctomycetes and their phenomic and genomic characterization uncovers novel biology.</title>
        <authorList>
            <person name="Wiegand S."/>
            <person name="Jogler M."/>
            <person name="Boedeker C."/>
            <person name="Pinto D."/>
            <person name="Vollmers J."/>
            <person name="Rivas-Marin E."/>
            <person name="Kohn T."/>
            <person name="Peeters S.H."/>
            <person name="Heuer A."/>
            <person name="Rast P."/>
            <person name="Oberbeckmann S."/>
            <person name="Bunk B."/>
            <person name="Jeske O."/>
            <person name="Meyerdierks A."/>
            <person name="Storesund J.E."/>
            <person name="Kallscheuer N."/>
            <person name="Luecker S."/>
            <person name="Lage O.M."/>
            <person name="Pohl T."/>
            <person name="Merkel B.J."/>
            <person name="Hornburger P."/>
            <person name="Mueller R.-W."/>
            <person name="Bruemmer F."/>
            <person name="Labrenz M."/>
            <person name="Spormann A.M."/>
            <person name="Op den Camp H."/>
            <person name="Overmann J."/>
            <person name="Amann R."/>
            <person name="Jetten M.S.M."/>
            <person name="Mascher T."/>
            <person name="Medema M.H."/>
            <person name="Devos D.P."/>
            <person name="Kaster A.-K."/>
            <person name="Ovreas L."/>
            <person name="Rohde M."/>
            <person name="Galperin M.Y."/>
            <person name="Jogler C."/>
        </authorList>
    </citation>
    <scope>NUCLEOTIDE SEQUENCE [LARGE SCALE GENOMIC DNA]</scope>
    <source>
        <strain evidence="7 8">Pla175</strain>
    </source>
</reference>
<feature type="transmembrane region" description="Helical" evidence="6">
    <location>
        <begin position="87"/>
        <end position="104"/>
    </location>
</feature>
<feature type="transmembrane region" description="Helical" evidence="6">
    <location>
        <begin position="378"/>
        <end position="396"/>
    </location>
</feature>
<gene>
    <name evidence="7" type="primary">fucP_2</name>
    <name evidence="7" type="ORF">Pla175_12570</name>
</gene>
<evidence type="ECO:0000313" key="8">
    <source>
        <dbReference type="Proteomes" id="UP000317429"/>
    </source>
</evidence>
<dbReference type="InterPro" id="IPR011701">
    <property type="entry name" value="MFS"/>
</dbReference>
<feature type="transmembrane region" description="Helical" evidence="6">
    <location>
        <begin position="20"/>
        <end position="40"/>
    </location>
</feature>
<feature type="transmembrane region" description="Helical" evidence="6">
    <location>
        <begin position="296"/>
        <end position="313"/>
    </location>
</feature>
<feature type="transmembrane region" description="Helical" evidence="6">
    <location>
        <begin position="60"/>
        <end position="80"/>
    </location>
</feature>
<feature type="transmembrane region" description="Helical" evidence="6">
    <location>
        <begin position="320"/>
        <end position="339"/>
    </location>
</feature>
<feature type="transmembrane region" description="Helical" evidence="6">
    <location>
        <begin position="110"/>
        <end position="129"/>
    </location>
</feature>
<sequence length="445" mass="47087">MSEPSKPASHPVPVVSGKYLIPFMLVTSLFALWGFANDITNPMVAAFKNVLLLSHFESSLVQSAFYGGYCFMAIPAALFIRRFGYKAGVLMGLALYALGCLLFVPAGASMAFAAFLSAYFIMTCGLAFLETTANPYILAMGPESNAPRRLNFAQAFNPMGSLLGMFIARDFILAKLDPADEATRRALSESDPAALQTIQQSDLAVIVGPYVTLGIVVLVALVLFALTRLPSGESTDTRDSSLSASLGRLFSTPRYLGGVVAQAFYVGAQIMCWTFIIQYAENELGMPKADAQSYNIIAMIVFVVSRFVCTYLLKFFNPGTLLATLAAGGGLLILGAIFLEGMPGLYSLMGVSACMSLMFPTIYGIALRGMGDDAKLGSAGLICAIGGGCVMPPLQAKIMDGAAFSLGGMTLSATRASFVLPLICFVVIGIYGCMTSGSGRRDAQA</sequence>
<protein>
    <submittedName>
        <fullName evidence="7">L-fucose-proton symporter</fullName>
    </submittedName>
</protein>
<feature type="transmembrane region" description="Helical" evidence="6">
    <location>
        <begin position="345"/>
        <end position="366"/>
    </location>
</feature>
<evidence type="ECO:0000256" key="3">
    <source>
        <dbReference type="ARBA" id="ARBA00022692"/>
    </source>
</evidence>